<dbReference type="Gene3D" id="1.10.720.30">
    <property type="entry name" value="SAP domain"/>
    <property type="match status" value="1"/>
</dbReference>
<keyword evidence="12" id="KW-1185">Reference proteome</keyword>
<evidence type="ECO:0008006" key="13">
    <source>
        <dbReference type="Google" id="ProtNLM"/>
    </source>
</evidence>
<name>A0A8H7WKX8_9HELO</name>
<evidence type="ECO:0000313" key="12">
    <source>
        <dbReference type="Proteomes" id="UP000664132"/>
    </source>
</evidence>
<dbReference type="Proteomes" id="UP000664132">
    <property type="component" value="Unassembled WGS sequence"/>
</dbReference>
<dbReference type="PANTHER" id="PTHR47808:SF2">
    <property type="entry name" value="LEM DOMAIN-CONTAINING PROTEIN 2"/>
    <property type="match status" value="1"/>
</dbReference>
<keyword evidence="5 8" id="KW-0472">Membrane</keyword>
<dbReference type="EMBL" id="JAFJYH010000002">
    <property type="protein sequence ID" value="KAG4426558.1"/>
    <property type="molecule type" value="Genomic_DNA"/>
</dbReference>
<keyword evidence="2" id="KW-0597">Phosphoprotein</keyword>
<evidence type="ECO:0000256" key="3">
    <source>
        <dbReference type="ARBA" id="ARBA00022692"/>
    </source>
</evidence>
<comment type="subcellular location">
    <subcellularLocation>
        <location evidence="1">Nucleus inner membrane</location>
    </subcellularLocation>
</comment>
<reference evidence="11" key="1">
    <citation type="submission" date="2021-02" db="EMBL/GenBank/DDBJ databases">
        <title>Genome sequence Cadophora malorum strain M34.</title>
        <authorList>
            <person name="Stefanovic E."/>
            <person name="Vu D."/>
            <person name="Scully C."/>
            <person name="Dijksterhuis J."/>
            <person name="Roader J."/>
            <person name="Houbraken J."/>
        </authorList>
    </citation>
    <scope>NUCLEOTIDE SEQUENCE</scope>
    <source>
        <strain evidence="11">M34</strain>
    </source>
</reference>
<dbReference type="OrthoDB" id="2503928at2759"/>
<gene>
    <name evidence="11" type="ORF">IFR04_000440</name>
</gene>
<comment type="caution">
    <text evidence="11">The sequence shown here is derived from an EMBL/GenBank/DDBJ whole genome shotgun (WGS) entry which is preliminary data.</text>
</comment>
<dbReference type="InterPro" id="IPR036361">
    <property type="entry name" value="SAP_dom_sf"/>
</dbReference>
<organism evidence="11 12">
    <name type="scientific">Cadophora malorum</name>
    <dbReference type="NCBI Taxonomy" id="108018"/>
    <lineage>
        <taxon>Eukaryota</taxon>
        <taxon>Fungi</taxon>
        <taxon>Dikarya</taxon>
        <taxon>Ascomycota</taxon>
        <taxon>Pezizomycotina</taxon>
        <taxon>Leotiomycetes</taxon>
        <taxon>Helotiales</taxon>
        <taxon>Ploettnerulaceae</taxon>
        <taxon>Cadophora</taxon>
    </lineage>
</organism>
<proteinExistence type="predicted"/>
<dbReference type="CDD" id="cd12935">
    <property type="entry name" value="LEM_like"/>
    <property type="match status" value="1"/>
</dbReference>
<dbReference type="Gene3D" id="1.10.10.1180">
    <property type="entry name" value="MAN1, winged-helix domain"/>
    <property type="match status" value="1"/>
</dbReference>
<keyword evidence="4 8" id="KW-1133">Transmembrane helix</keyword>
<dbReference type="AlphaFoldDB" id="A0A8H7WKX8"/>
<dbReference type="InterPro" id="IPR025856">
    <property type="entry name" value="HeH/LEM_domain"/>
</dbReference>
<keyword evidence="3 8" id="KW-0812">Transmembrane</keyword>
<dbReference type="PANTHER" id="PTHR47808">
    <property type="entry name" value="INNER NUCLEAR MEMBRANE PROTEIN HEH2-RELATED"/>
    <property type="match status" value="1"/>
</dbReference>
<evidence type="ECO:0000256" key="8">
    <source>
        <dbReference type="SAM" id="Phobius"/>
    </source>
</evidence>
<feature type="compositionally biased region" description="Basic residues" evidence="7">
    <location>
        <begin position="123"/>
        <end position="136"/>
    </location>
</feature>
<feature type="region of interest" description="Disordered" evidence="7">
    <location>
        <begin position="656"/>
        <end position="701"/>
    </location>
</feature>
<feature type="compositionally biased region" description="Basic and acidic residues" evidence="7">
    <location>
        <begin position="174"/>
        <end position="190"/>
    </location>
</feature>
<accession>A0A8H7WKX8</accession>
<dbReference type="InterPro" id="IPR018996">
    <property type="entry name" value="Man1/Src1-like_C"/>
</dbReference>
<feature type="region of interest" description="Disordered" evidence="7">
    <location>
        <begin position="55"/>
        <end position="258"/>
    </location>
</feature>
<evidence type="ECO:0000256" key="7">
    <source>
        <dbReference type="SAM" id="MobiDB-lite"/>
    </source>
</evidence>
<feature type="domain" description="Man1/Src1-like C-terminal" evidence="9">
    <location>
        <begin position="324"/>
        <end position="650"/>
    </location>
</feature>
<evidence type="ECO:0000256" key="6">
    <source>
        <dbReference type="ARBA" id="ARBA00023242"/>
    </source>
</evidence>
<evidence type="ECO:0000256" key="5">
    <source>
        <dbReference type="ARBA" id="ARBA00023136"/>
    </source>
</evidence>
<evidence type="ECO:0000259" key="9">
    <source>
        <dbReference type="Pfam" id="PF09402"/>
    </source>
</evidence>
<dbReference type="Pfam" id="PF12949">
    <property type="entry name" value="HeH"/>
    <property type="match status" value="1"/>
</dbReference>
<sequence>MSDTDSLDYLQTGFEPSTLTVPRLRSILVSHDIAYPSGAKKPQLIEIFTNEVLPQSKKILSARTRARRTSRGITDADSQDSTIGADEDLMPPPPTPRARSSRKTSSRYKSEESESDAPATRSPTKRTPRASSSKHARASESETTDADGARKSVRRTRKSEAPTPVPVPAPAPKMKIEEFDERPSTSRRESAFTYDNPFQSGSSPPSGLSSGEKKRKSLGATSTKTPRKSTSGTRRRTDGPQADADEGIHPPTSSTFEIPVSTLNGLKDVDENGVEASEEFTPEEQLEMARDRAVNGLSAVGPLRPKRQQRRGFSLKGPLWVAALTLFGGYSAWYRQEKVAVGYCGVGREATPVIPSSVQVPEWVRILAEPECELCPQHAYCSENMETHCEADFVLKQHPLSLGGIVPLAPTCEPDGEKARKVKLVAGKVVEELRERRAKWECGDLTNEAGLPEPTVEIDAQDLKKDMMTKRKKGISEADFEEIWAAAIGDVQAMDEVTSVTDGHRLLISSTSLARVPLSCSLRRSLRLTLARYRLTLVGLLGLIVAFLYARSAILSRYAANAQIPHLVSLTLDRLANQAALHAQDKESFPEGWISIGQLRDDVLRDEHSIRKREALWTKVRAVVEMNANVRASQREGRNGVISRVWEWIGAVPGLESGGERRRKSGRVSWGVYDDGSSPVSGNDGGPQMVQNKWEESRPIY</sequence>
<feature type="compositionally biased region" description="Polar residues" evidence="7">
    <location>
        <begin position="219"/>
        <end position="232"/>
    </location>
</feature>
<dbReference type="GO" id="GO:0005783">
    <property type="term" value="C:endoplasmic reticulum"/>
    <property type="evidence" value="ECO:0007669"/>
    <property type="project" value="TreeGrafter"/>
</dbReference>
<feature type="transmembrane region" description="Helical" evidence="8">
    <location>
        <begin position="531"/>
        <end position="550"/>
    </location>
</feature>
<dbReference type="GO" id="GO:0034399">
    <property type="term" value="C:nuclear periphery"/>
    <property type="evidence" value="ECO:0007669"/>
    <property type="project" value="TreeGrafter"/>
</dbReference>
<protein>
    <recommendedName>
        <fullName evidence="13">Sister chromatid separation protein</fullName>
    </recommendedName>
</protein>
<dbReference type="GO" id="GO:0071763">
    <property type="term" value="P:nuclear membrane organization"/>
    <property type="evidence" value="ECO:0007669"/>
    <property type="project" value="TreeGrafter"/>
</dbReference>
<evidence type="ECO:0000256" key="1">
    <source>
        <dbReference type="ARBA" id="ARBA00004540"/>
    </source>
</evidence>
<feature type="domain" description="HeH/LEM" evidence="10">
    <location>
        <begin position="16"/>
        <end position="49"/>
    </location>
</feature>
<dbReference type="InterPro" id="IPR041885">
    <property type="entry name" value="MAN1_winged_helix_dom"/>
</dbReference>
<dbReference type="GO" id="GO:0003682">
    <property type="term" value="F:chromatin binding"/>
    <property type="evidence" value="ECO:0007669"/>
    <property type="project" value="InterPro"/>
</dbReference>
<dbReference type="Pfam" id="PF09402">
    <property type="entry name" value="MSC"/>
    <property type="match status" value="1"/>
</dbReference>
<feature type="compositionally biased region" description="Low complexity" evidence="7">
    <location>
        <begin position="200"/>
        <end position="210"/>
    </location>
</feature>
<keyword evidence="6" id="KW-0539">Nucleus</keyword>
<dbReference type="GO" id="GO:0005637">
    <property type="term" value="C:nuclear inner membrane"/>
    <property type="evidence" value="ECO:0007669"/>
    <property type="project" value="UniProtKB-SubCell"/>
</dbReference>
<evidence type="ECO:0000313" key="11">
    <source>
        <dbReference type="EMBL" id="KAG4426558.1"/>
    </source>
</evidence>
<evidence type="ECO:0000256" key="4">
    <source>
        <dbReference type="ARBA" id="ARBA00022989"/>
    </source>
</evidence>
<evidence type="ECO:0000256" key="2">
    <source>
        <dbReference type="ARBA" id="ARBA00022553"/>
    </source>
</evidence>
<dbReference type="InterPro" id="IPR044780">
    <property type="entry name" value="Heh2/Src1"/>
</dbReference>
<evidence type="ECO:0000259" key="10">
    <source>
        <dbReference type="Pfam" id="PF12949"/>
    </source>
</evidence>